<dbReference type="PANTHER" id="PTHR46986:SF1">
    <property type="entry name" value="ENDORIBONUCLEASE YBEY, CHLOROPLASTIC"/>
    <property type="match status" value="1"/>
</dbReference>
<evidence type="ECO:0000256" key="5">
    <source>
        <dbReference type="ARBA" id="ARBA00022801"/>
    </source>
</evidence>
<proteinExistence type="inferred from homology"/>
<dbReference type="STRING" id="1150469.RSPPHO_00183"/>
<comment type="similarity">
    <text evidence="1 7">Belongs to the endoribonuclease YbeY family.</text>
</comment>
<dbReference type="PANTHER" id="PTHR46986">
    <property type="entry name" value="ENDORIBONUCLEASE YBEY, CHLOROPLASTIC"/>
    <property type="match status" value="1"/>
</dbReference>
<evidence type="ECO:0000313" key="8">
    <source>
        <dbReference type="EMBL" id="CCG06809.1"/>
    </source>
</evidence>
<dbReference type="Proteomes" id="UP000033220">
    <property type="component" value="Chromosome DSM 122"/>
</dbReference>
<dbReference type="Pfam" id="PF02130">
    <property type="entry name" value="YbeY"/>
    <property type="match status" value="1"/>
</dbReference>
<dbReference type="Gene3D" id="3.40.390.30">
    <property type="entry name" value="Metalloproteases ('zincins'), catalytic domain"/>
    <property type="match status" value="1"/>
</dbReference>
<gene>
    <name evidence="7" type="primary">ybeY</name>
    <name evidence="8" type="ORF">RSPPHO_00183</name>
</gene>
<organism evidence="8 9">
    <name type="scientific">Pararhodospirillum photometricum DSM 122</name>
    <dbReference type="NCBI Taxonomy" id="1150469"/>
    <lineage>
        <taxon>Bacteria</taxon>
        <taxon>Pseudomonadati</taxon>
        <taxon>Pseudomonadota</taxon>
        <taxon>Alphaproteobacteria</taxon>
        <taxon>Rhodospirillales</taxon>
        <taxon>Rhodospirillaceae</taxon>
        <taxon>Pararhodospirillum</taxon>
    </lineage>
</organism>
<keyword evidence="6 7" id="KW-0862">Zinc</keyword>
<keyword evidence="7" id="KW-0690">Ribosome biogenesis</keyword>
<dbReference type="GO" id="GO:0004521">
    <property type="term" value="F:RNA endonuclease activity"/>
    <property type="evidence" value="ECO:0007669"/>
    <property type="project" value="UniProtKB-UniRule"/>
</dbReference>
<keyword evidence="9" id="KW-1185">Reference proteome</keyword>
<dbReference type="GO" id="GO:0006508">
    <property type="term" value="P:proteolysis"/>
    <property type="evidence" value="ECO:0007669"/>
    <property type="project" value="UniProtKB-KW"/>
</dbReference>
<dbReference type="eggNOG" id="COG0319">
    <property type="taxonomic scope" value="Bacteria"/>
</dbReference>
<dbReference type="GO" id="GO:0005737">
    <property type="term" value="C:cytoplasm"/>
    <property type="evidence" value="ECO:0007669"/>
    <property type="project" value="UniProtKB-SubCell"/>
</dbReference>
<dbReference type="EMBL" id="HE663493">
    <property type="protein sequence ID" value="CCG06809.1"/>
    <property type="molecule type" value="Genomic_DNA"/>
</dbReference>
<feature type="binding site" evidence="7">
    <location>
        <position position="162"/>
    </location>
    <ligand>
        <name>Zn(2+)</name>
        <dbReference type="ChEBI" id="CHEBI:29105"/>
        <note>catalytic</note>
    </ligand>
</feature>
<comment type="cofactor">
    <cofactor evidence="7">
        <name>Zn(2+)</name>
        <dbReference type="ChEBI" id="CHEBI:29105"/>
    </cofactor>
    <text evidence="7">Binds 1 zinc ion.</text>
</comment>
<name>H6SMC6_PARPM</name>
<dbReference type="PATRIC" id="fig|1150469.3.peg.232"/>
<dbReference type="GO" id="GO:0008270">
    <property type="term" value="F:zinc ion binding"/>
    <property type="evidence" value="ECO:0007669"/>
    <property type="project" value="UniProtKB-UniRule"/>
</dbReference>
<evidence type="ECO:0000256" key="3">
    <source>
        <dbReference type="ARBA" id="ARBA00022723"/>
    </source>
</evidence>
<keyword evidence="7" id="KW-0963">Cytoplasm</keyword>
<comment type="function">
    <text evidence="7">Single strand-specific metallo-endoribonuclease involved in late-stage 70S ribosome quality control and in maturation of the 3' terminus of the 16S rRNA.</text>
</comment>
<dbReference type="EC" id="3.1.-.-" evidence="7"/>
<evidence type="ECO:0000256" key="2">
    <source>
        <dbReference type="ARBA" id="ARBA00022722"/>
    </source>
</evidence>
<dbReference type="SUPFAM" id="SSF55486">
    <property type="entry name" value="Metalloproteases ('zincins'), catalytic domain"/>
    <property type="match status" value="1"/>
</dbReference>
<dbReference type="InterPro" id="IPR020549">
    <property type="entry name" value="YbeY_CS"/>
</dbReference>
<comment type="subcellular location">
    <subcellularLocation>
        <location evidence="7">Cytoplasm</location>
    </subcellularLocation>
</comment>
<feature type="binding site" evidence="7">
    <location>
        <position position="168"/>
    </location>
    <ligand>
        <name>Zn(2+)</name>
        <dbReference type="ChEBI" id="CHEBI:29105"/>
        <note>catalytic</note>
    </ligand>
</feature>
<dbReference type="AlphaFoldDB" id="H6SMC6"/>
<evidence type="ECO:0000256" key="1">
    <source>
        <dbReference type="ARBA" id="ARBA00010875"/>
    </source>
</evidence>
<evidence type="ECO:0000313" key="9">
    <source>
        <dbReference type="Proteomes" id="UP000033220"/>
    </source>
</evidence>
<evidence type="ECO:0000256" key="4">
    <source>
        <dbReference type="ARBA" id="ARBA00022759"/>
    </source>
</evidence>
<keyword evidence="4 7" id="KW-0255">Endonuclease</keyword>
<keyword evidence="7" id="KW-0698">rRNA processing</keyword>
<dbReference type="HAMAP" id="MF_00009">
    <property type="entry name" value="Endoribonucl_YbeY"/>
    <property type="match status" value="1"/>
</dbReference>
<keyword evidence="8" id="KW-0645">Protease</keyword>
<evidence type="ECO:0000256" key="6">
    <source>
        <dbReference type="ARBA" id="ARBA00022833"/>
    </source>
</evidence>
<sequence length="202" mass="21193">MTAATALWRSAMPADAAPALFDLEVGTPAYPATASLQVEDSAWGEAVPDVPVLLTRAIRAALLGGDPAGLDLAEGTPLDLSVVLCDDARIQALNREWRDKDAPTNVLSFAALDAEEPLPPPGAVVLLGDVVIARETVLREALDQGIPVADHVFHLAVHGVLHLLGYDHQEDEEAVEMEGLETAILAEHGIQDPHAALDGVGS</sequence>
<keyword evidence="2 7" id="KW-0540">Nuclease</keyword>
<reference evidence="8 9" key="1">
    <citation type="submission" date="2012-02" db="EMBL/GenBank/DDBJ databases">
        <title>Shotgun genome sequence of Phaeospirillum photometricum DSM 122.</title>
        <authorList>
            <person name="Duquesne K."/>
            <person name="Sturgis J."/>
        </authorList>
    </citation>
    <scope>NUCLEOTIDE SEQUENCE [LARGE SCALE GENOMIC DNA]</scope>
    <source>
        <strain evidence="9">DSM122</strain>
    </source>
</reference>
<dbReference type="GO" id="GO:0004222">
    <property type="term" value="F:metalloendopeptidase activity"/>
    <property type="evidence" value="ECO:0007669"/>
    <property type="project" value="InterPro"/>
</dbReference>
<keyword evidence="5 7" id="KW-0378">Hydrolase</keyword>
<protein>
    <recommendedName>
        <fullName evidence="7">Endoribonuclease YbeY</fullName>
        <ecNumber evidence="7">3.1.-.-</ecNumber>
    </recommendedName>
</protein>
<dbReference type="HOGENOM" id="CLU_106710_0_0_5"/>
<dbReference type="KEGG" id="rpm:RSPPHO_00183"/>
<dbReference type="InterPro" id="IPR002036">
    <property type="entry name" value="YbeY"/>
</dbReference>
<keyword evidence="3 7" id="KW-0479">Metal-binding</keyword>
<dbReference type="InterPro" id="IPR023091">
    <property type="entry name" value="MetalPrtase_cat_dom_sf_prd"/>
</dbReference>
<evidence type="ECO:0000256" key="7">
    <source>
        <dbReference type="HAMAP-Rule" id="MF_00009"/>
    </source>
</evidence>
<dbReference type="GO" id="GO:0006364">
    <property type="term" value="P:rRNA processing"/>
    <property type="evidence" value="ECO:0007669"/>
    <property type="project" value="UniProtKB-UniRule"/>
</dbReference>
<dbReference type="PROSITE" id="PS01306">
    <property type="entry name" value="UPF0054"/>
    <property type="match status" value="1"/>
</dbReference>
<accession>H6SMC6</accession>
<feature type="binding site" evidence="7">
    <location>
        <position position="158"/>
    </location>
    <ligand>
        <name>Zn(2+)</name>
        <dbReference type="ChEBI" id="CHEBI:29105"/>
        <note>catalytic</note>
    </ligand>
</feature>
<dbReference type="NCBIfam" id="TIGR00043">
    <property type="entry name" value="rRNA maturation RNase YbeY"/>
    <property type="match status" value="1"/>
</dbReference>
<keyword evidence="8" id="KW-0482">Metalloprotease</keyword>